<dbReference type="Proteomes" id="UP000241818">
    <property type="component" value="Unassembled WGS sequence"/>
</dbReference>
<dbReference type="CDD" id="cd12148">
    <property type="entry name" value="fungal_TF_MHR"/>
    <property type="match status" value="1"/>
</dbReference>
<gene>
    <name evidence="3" type="ORF">M430DRAFT_25702</name>
</gene>
<keyword evidence="4" id="KW-1185">Reference proteome</keyword>
<accession>A0A2T3B7A2</accession>
<evidence type="ECO:0000259" key="2">
    <source>
        <dbReference type="Pfam" id="PF04082"/>
    </source>
</evidence>
<proteinExistence type="predicted"/>
<evidence type="ECO:0000313" key="4">
    <source>
        <dbReference type="Proteomes" id="UP000241818"/>
    </source>
</evidence>
<dbReference type="InParanoid" id="A0A2T3B7A2"/>
<dbReference type="OrthoDB" id="5041285at2759"/>
<keyword evidence="1" id="KW-0539">Nucleus</keyword>
<dbReference type="EMBL" id="KZ679008">
    <property type="protein sequence ID" value="PSS22722.1"/>
    <property type="molecule type" value="Genomic_DNA"/>
</dbReference>
<evidence type="ECO:0000256" key="1">
    <source>
        <dbReference type="ARBA" id="ARBA00023242"/>
    </source>
</evidence>
<dbReference type="AlphaFoldDB" id="A0A2T3B7A2"/>
<dbReference type="GO" id="GO:0008270">
    <property type="term" value="F:zinc ion binding"/>
    <property type="evidence" value="ECO:0007669"/>
    <property type="project" value="InterPro"/>
</dbReference>
<dbReference type="RefSeq" id="XP_024722768.1">
    <property type="nucleotide sequence ID" value="XM_024865280.1"/>
</dbReference>
<dbReference type="STRING" id="857342.A0A2T3B7A2"/>
<dbReference type="PANTHER" id="PTHR47425:SF2">
    <property type="entry name" value="FARB-RELATED"/>
    <property type="match status" value="1"/>
</dbReference>
<feature type="domain" description="Xylanolytic transcriptional activator regulatory" evidence="2">
    <location>
        <begin position="84"/>
        <end position="338"/>
    </location>
</feature>
<name>A0A2T3B7A2_AMORE</name>
<organism evidence="3 4">
    <name type="scientific">Amorphotheca resinae ATCC 22711</name>
    <dbReference type="NCBI Taxonomy" id="857342"/>
    <lineage>
        <taxon>Eukaryota</taxon>
        <taxon>Fungi</taxon>
        <taxon>Dikarya</taxon>
        <taxon>Ascomycota</taxon>
        <taxon>Pezizomycotina</taxon>
        <taxon>Leotiomycetes</taxon>
        <taxon>Helotiales</taxon>
        <taxon>Amorphothecaceae</taxon>
        <taxon>Amorphotheca</taxon>
    </lineage>
</organism>
<dbReference type="GO" id="GO:0006351">
    <property type="term" value="P:DNA-templated transcription"/>
    <property type="evidence" value="ECO:0007669"/>
    <property type="project" value="InterPro"/>
</dbReference>
<protein>
    <recommendedName>
        <fullName evidence="2">Xylanolytic transcriptional activator regulatory domain-containing protein</fullName>
    </recommendedName>
</protein>
<evidence type="ECO:0000313" key="3">
    <source>
        <dbReference type="EMBL" id="PSS22722.1"/>
    </source>
</evidence>
<dbReference type="InterPro" id="IPR007219">
    <property type="entry name" value="XnlR_reg_dom"/>
</dbReference>
<dbReference type="GO" id="GO:0003677">
    <property type="term" value="F:DNA binding"/>
    <property type="evidence" value="ECO:0007669"/>
    <property type="project" value="InterPro"/>
</dbReference>
<dbReference type="InterPro" id="IPR052761">
    <property type="entry name" value="Fungal_Detox/Toxin_TFs"/>
</dbReference>
<dbReference type="GeneID" id="36573361"/>
<dbReference type="Pfam" id="PF04082">
    <property type="entry name" value="Fungal_trans"/>
    <property type="match status" value="1"/>
</dbReference>
<sequence>MDSLIRSTFIDDIPIAARGSTGEDPDEALVTWAPSPSESEHLGTLDEPRDWFWQYWRDIEFDLARSLSETRIPSQPLRDKLVCLYFKHIHPLCPVFDEVEFFASYTFESNGMSFLKAISLLEFQAIMFAGSLHLNSHQIHDTQYQSTYQCHKSLFETAKTTYNACGDASPIVLTRAAILLTYWSPYRSELYTNIYWADQALMNARAAGLHEDQPQSTSLVSPGRRRLIWWCCLLRDRLLAFGLRRFQRLYQETPSRPLPTPHDFELKDAQAGPLDISCRLLYIENFIAQCELSQILTRILRFQEQRIHAAEVVKGGFNITDPEICEVTSLHLELDAWNHRHEKLLNQNCRKVSAAFSMPLQMTKIYYSSAIAALYLPYMSLTPRQSNSSIPAIALKEVKEAASQIAKSTEMLAYNVDSDNIPCAMYETPPVYSWGSSLILKRGAWITLPIAVKMVFLRNLTDIEDPATELQEIA</sequence>
<dbReference type="PANTHER" id="PTHR47425">
    <property type="entry name" value="FARB-RELATED"/>
    <property type="match status" value="1"/>
</dbReference>
<reference evidence="3 4" key="1">
    <citation type="journal article" date="2018" name="New Phytol.">
        <title>Comparative genomics and transcriptomics depict ericoid mycorrhizal fungi as versatile saprotrophs and plant mutualists.</title>
        <authorList>
            <person name="Martino E."/>
            <person name="Morin E."/>
            <person name="Grelet G.A."/>
            <person name="Kuo A."/>
            <person name="Kohler A."/>
            <person name="Daghino S."/>
            <person name="Barry K.W."/>
            <person name="Cichocki N."/>
            <person name="Clum A."/>
            <person name="Dockter R.B."/>
            <person name="Hainaut M."/>
            <person name="Kuo R.C."/>
            <person name="LaButti K."/>
            <person name="Lindahl B.D."/>
            <person name="Lindquist E.A."/>
            <person name="Lipzen A."/>
            <person name="Khouja H.R."/>
            <person name="Magnuson J."/>
            <person name="Murat C."/>
            <person name="Ohm R.A."/>
            <person name="Singer S.W."/>
            <person name="Spatafora J.W."/>
            <person name="Wang M."/>
            <person name="Veneault-Fourrey C."/>
            <person name="Henrissat B."/>
            <person name="Grigoriev I.V."/>
            <person name="Martin F.M."/>
            <person name="Perotto S."/>
        </authorList>
    </citation>
    <scope>NUCLEOTIDE SEQUENCE [LARGE SCALE GENOMIC DNA]</scope>
    <source>
        <strain evidence="3 4">ATCC 22711</strain>
    </source>
</reference>